<evidence type="ECO:0000256" key="1">
    <source>
        <dbReference type="SAM" id="MobiDB-lite"/>
    </source>
</evidence>
<feature type="compositionally biased region" description="Basic and acidic residues" evidence="1">
    <location>
        <begin position="19"/>
        <end position="34"/>
    </location>
</feature>
<name>A0A7T8HLS8_CALRO</name>
<feature type="region of interest" description="Disordered" evidence="1">
    <location>
        <begin position="19"/>
        <end position="75"/>
    </location>
</feature>
<evidence type="ECO:0000313" key="3">
    <source>
        <dbReference type="Proteomes" id="UP000595437"/>
    </source>
</evidence>
<protein>
    <submittedName>
        <fullName evidence="2">Uncharacterized protein</fullName>
    </submittedName>
</protein>
<keyword evidence="3" id="KW-1185">Reference proteome</keyword>
<proteinExistence type="predicted"/>
<evidence type="ECO:0000313" key="2">
    <source>
        <dbReference type="EMBL" id="QQP52438.1"/>
    </source>
</evidence>
<sequence>MQKLCVSGWLVAGGGIRTEEKGKRERGSSRESKLANESLGGCSNQYRSHKAPPHERNRTRSETRKRVRRTSGDTAFLPHDGGTIFWEGFHSSSVLSFVVLGQSLVVDE</sequence>
<dbReference type="EMBL" id="CP045892">
    <property type="protein sequence ID" value="QQP52438.1"/>
    <property type="molecule type" value="Genomic_DNA"/>
</dbReference>
<accession>A0A7T8HLS8</accession>
<reference evidence="3" key="1">
    <citation type="submission" date="2021-01" db="EMBL/GenBank/DDBJ databases">
        <title>Caligus Genome Assembly.</title>
        <authorList>
            <person name="Gallardo-Escarate C."/>
        </authorList>
    </citation>
    <scope>NUCLEOTIDE SEQUENCE [LARGE SCALE GENOMIC DNA]</scope>
</reference>
<dbReference type="AlphaFoldDB" id="A0A7T8HLS8"/>
<organism evidence="2 3">
    <name type="scientific">Caligus rogercresseyi</name>
    <name type="common">Sea louse</name>
    <dbReference type="NCBI Taxonomy" id="217165"/>
    <lineage>
        <taxon>Eukaryota</taxon>
        <taxon>Metazoa</taxon>
        <taxon>Ecdysozoa</taxon>
        <taxon>Arthropoda</taxon>
        <taxon>Crustacea</taxon>
        <taxon>Multicrustacea</taxon>
        <taxon>Hexanauplia</taxon>
        <taxon>Copepoda</taxon>
        <taxon>Siphonostomatoida</taxon>
        <taxon>Caligidae</taxon>
        <taxon>Caligus</taxon>
    </lineage>
</organism>
<gene>
    <name evidence="2" type="ORF">FKW44_004594</name>
</gene>
<feature type="compositionally biased region" description="Basic and acidic residues" evidence="1">
    <location>
        <begin position="52"/>
        <end position="64"/>
    </location>
</feature>
<dbReference type="Proteomes" id="UP000595437">
    <property type="component" value="Chromosome 3"/>
</dbReference>